<dbReference type="Proteomes" id="UP000642284">
    <property type="component" value="Unassembled WGS sequence"/>
</dbReference>
<protein>
    <submittedName>
        <fullName evidence="2">Hemerythrin domain-containing protein</fullName>
    </submittedName>
</protein>
<comment type="caution">
    <text evidence="2">The sequence shown here is derived from an EMBL/GenBank/DDBJ whole genome shotgun (WGS) entry which is preliminary data.</text>
</comment>
<dbReference type="Gene3D" id="1.20.120.520">
    <property type="entry name" value="nmb1532 protein domain like"/>
    <property type="match status" value="1"/>
</dbReference>
<reference evidence="2 3" key="1">
    <citation type="submission" date="2020-08" db="EMBL/GenBank/DDBJ databases">
        <title>Genemic of Streptomyces polyaspartic.</title>
        <authorList>
            <person name="Liu W."/>
        </authorList>
    </citation>
    <scope>NUCLEOTIDE SEQUENCE [LARGE SCALE GENOMIC DNA]</scope>
    <source>
        <strain evidence="2 3">TRM66268-LWL</strain>
    </source>
</reference>
<dbReference type="RefSeq" id="WP_187819858.1">
    <property type="nucleotide sequence ID" value="NZ_JACTVJ010000043.1"/>
</dbReference>
<dbReference type="InterPro" id="IPR012312">
    <property type="entry name" value="Hemerythrin-like"/>
</dbReference>
<dbReference type="CDD" id="cd12108">
    <property type="entry name" value="Hr-like"/>
    <property type="match status" value="1"/>
</dbReference>
<proteinExistence type="predicted"/>
<organism evidence="2 3">
    <name type="scientific">Streptomyces polyasparticus</name>
    <dbReference type="NCBI Taxonomy" id="2767826"/>
    <lineage>
        <taxon>Bacteria</taxon>
        <taxon>Bacillati</taxon>
        <taxon>Actinomycetota</taxon>
        <taxon>Actinomycetes</taxon>
        <taxon>Kitasatosporales</taxon>
        <taxon>Streptomycetaceae</taxon>
        <taxon>Streptomyces</taxon>
    </lineage>
</organism>
<evidence type="ECO:0000313" key="2">
    <source>
        <dbReference type="EMBL" id="MBC9719454.1"/>
    </source>
</evidence>
<accession>A0ABR7SXE0</accession>
<dbReference type="EMBL" id="JACTVJ010000043">
    <property type="protein sequence ID" value="MBC9719454.1"/>
    <property type="molecule type" value="Genomic_DNA"/>
</dbReference>
<feature type="domain" description="Hemerythrin-like" evidence="1">
    <location>
        <begin position="41"/>
        <end position="136"/>
    </location>
</feature>
<name>A0ABR7SXE0_9ACTN</name>
<keyword evidence="3" id="KW-1185">Reference proteome</keyword>
<gene>
    <name evidence="2" type="ORF">H9Y04_43805</name>
</gene>
<evidence type="ECO:0000313" key="3">
    <source>
        <dbReference type="Proteomes" id="UP000642284"/>
    </source>
</evidence>
<sequence>MIRRDLDTVRQLVHDITSGLSPTEIRTQIRSLQTDGPLWQLKVNCLQYCRFVHSHHHRESAAIFPALRRSNPALNPVVDRLEADHQRVSGLLDEAEAAAQSLGEPDSNAPRQRLTQALQALADDLLDHLAYEEEQISDTLRTWTRWPNDRTGPGPAA</sequence>
<dbReference type="Pfam" id="PF01814">
    <property type="entry name" value="Hemerythrin"/>
    <property type="match status" value="1"/>
</dbReference>
<evidence type="ECO:0000259" key="1">
    <source>
        <dbReference type="Pfam" id="PF01814"/>
    </source>
</evidence>